<feature type="signal peptide" evidence="2">
    <location>
        <begin position="1"/>
        <end position="28"/>
    </location>
</feature>
<feature type="region of interest" description="Disordered" evidence="1">
    <location>
        <begin position="26"/>
        <end position="92"/>
    </location>
</feature>
<protein>
    <submittedName>
        <fullName evidence="3">Uncharacterized protein</fullName>
    </submittedName>
</protein>
<evidence type="ECO:0000256" key="1">
    <source>
        <dbReference type="SAM" id="MobiDB-lite"/>
    </source>
</evidence>
<evidence type="ECO:0000256" key="2">
    <source>
        <dbReference type="SAM" id="SignalP"/>
    </source>
</evidence>
<dbReference type="RefSeq" id="WP_212009507.1">
    <property type="nucleotide sequence ID" value="NZ_JAAFYZ010000038.1"/>
</dbReference>
<keyword evidence="2" id="KW-0732">Signal</keyword>
<dbReference type="SUPFAM" id="SSF63829">
    <property type="entry name" value="Calcium-dependent phosphotriesterase"/>
    <property type="match status" value="1"/>
</dbReference>
<evidence type="ECO:0000313" key="3">
    <source>
        <dbReference type="EMBL" id="MBS2547928.1"/>
    </source>
</evidence>
<sequence>MYRRALSAISAGTVLTLAVVLPGSAAGAAGSTPPPVASSQDPSAGPPFVGGPAEPHPLPANSPFYPQVSGMHGDGGNTNTSRYAGPTGTRPVTGSAAVPLSPLLWDSAGRLTAGYVNTASGTPVNAVAAVDPTTLAVTAEWDAPAGQTLNFGYLYQNAGDQVLVSSRQGHIYLIQRRDGSGGTTFDLVRDVDLVADGVLGPGQSLLNAAFDAAGNIWFTTGGIIGIGQNAGTSTIVGYLPPSGAPHTVDLPNQAEENGIAVSGTTAYVVTGPVAGDTANATGTMYAFAPGGGTAVTTVWNQDYQAGDGVKPGGFARGSGATPTLLGDSYVAITDNADNQINLLVYRQGAAGNGESQLVCGTPLFSAGASANDVGLVGEDQGGRYSVIVQNDFDAPQFQAAPSDVNGAFNNMDQMAPGVEKLAVPGAGGTCPKQWTAPVRVKSVPVLSTATGLLYGYTQDPSLAADGTYVWYFTALDYCTGAVVWRVRAGGGGSYNDDYKAATLGPDGTLYQGILGGVATLRDGS</sequence>
<reference evidence="3 4" key="1">
    <citation type="submission" date="2020-02" db="EMBL/GenBank/DDBJ databases">
        <title>Acidophilic actinobacteria isolated from forest soil.</title>
        <authorList>
            <person name="Golinska P."/>
        </authorList>
    </citation>
    <scope>NUCLEOTIDE SEQUENCE [LARGE SCALE GENOMIC DNA]</scope>
    <source>
        <strain evidence="3 4">NL8</strain>
    </source>
</reference>
<name>A0ABS5KPE4_9ACTN</name>
<organism evidence="3 4">
    <name type="scientific">Catenulispora pinistramenti</name>
    <dbReference type="NCBI Taxonomy" id="2705254"/>
    <lineage>
        <taxon>Bacteria</taxon>
        <taxon>Bacillati</taxon>
        <taxon>Actinomycetota</taxon>
        <taxon>Actinomycetes</taxon>
        <taxon>Catenulisporales</taxon>
        <taxon>Catenulisporaceae</taxon>
        <taxon>Catenulispora</taxon>
    </lineage>
</organism>
<dbReference type="EMBL" id="JAAFYZ010000038">
    <property type="protein sequence ID" value="MBS2547928.1"/>
    <property type="molecule type" value="Genomic_DNA"/>
</dbReference>
<comment type="caution">
    <text evidence="3">The sequence shown here is derived from an EMBL/GenBank/DDBJ whole genome shotgun (WGS) entry which is preliminary data.</text>
</comment>
<proteinExistence type="predicted"/>
<dbReference type="Proteomes" id="UP000730482">
    <property type="component" value="Unassembled WGS sequence"/>
</dbReference>
<evidence type="ECO:0000313" key="4">
    <source>
        <dbReference type="Proteomes" id="UP000730482"/>
    </source>
</evidence>
<feature type="chain" id="PRO_5045599893" evidence="2">
    <location>
        <begin position="29"/>
        <end position="524"/>
    </location>
</feature>
<accession>A0ABS5KPE4</accession>
<keyword evidence="4" id="KW-1185">Reference proteome</keyword>
<gene>
    <name evidence="3" type="ORF">KGQ19_13745</name>
</gene>